<proteinExistence type="predicted"/>
<accession>A0A9N9E0A4</accession>
<sequence>MAHRYEFVRRARKHGRHRFGSSDRKFVFEFSNSQSDSNISLDYDENSEYSQSIKNRSELMSVDSSPARSLESIKSTATNEYTPVQQTLIKSQPVKGINKAIHGSSGRKDGNDYMASTKYYLGGNQ</sequence>
<dbReference type="AlphaFoldDB" id="A0A9N9E0A4"/>
<comment type="caution">
    <text evidence="1">The sequence shown here is derived from an EMBL/GenBank/DDBJ whole genome shotgun (WGS) entry which is preliminary data.</text>
</comment>
<protein>
    <submittedName>
        <fullName evidence="1">11004_t:CDS:1</fullName>
    </submittedName>
</protein>
<name>A0A9N9E0A4_9GLOM</name>
<reference evidence="1" key="1">
    <citation type="submission" date="2021-06" db="EMBL/GenBank/DDBJ databases">
        <authorList>
            <person name="Kallberg Y."/>
            <person name="Tangrot J."/>
            <person name="Rosling A."/>
        </authorList>
    </citation>
    <scope>NUCLEOTIDE SEQUENCE</scope>
    <source>
        <strain evidence="1">FL130A</strain>
    </source>
</reference>
<gene>
    <name evidence="1" type="ORF">ALEPTO_LOCUS10165</name>
</gene>
<evidence type="ECO:0000313" key="2">
    <source>
        <dbReference type="Proteomes" id="UP000789508"/>
    </source>
</evidence>
<organism evidence="1 2">
    <name type="scientific">Ambispora leptoticha</name>
    <dbReference type="NCBI Taxonomy" id="144679"/>
    <lineage>
        <taxon>Eukaryota</taxon>
        <taxon>Fungi</taxon>
        <taxon>Fungi incertae sedis</taxon>
        <taxon>Mucoromycota</taxon>
        <taxon>Glomeromycotina</taxon>
        <taxon>Glomeromycetes</taxon>
        <taxon>Archaeosporales</taxon>
        <taxon>Ambisporaceae</taxon>
        <taxon>Ambispora</taxon>
    </lineage>
</organism>
<dbReference type="Proteomes" id="UP000789508">
    <property type="component" value="Unassembled WGS sequence"/>
</dbReference>
<evidence type="ECO:0000313" key="1">
    <source>
        <dbReference type="EMBL" id="CAG8655793.1"/>
    </source>
</evidence>
<dbReference type="EMBL" id="CAJVPS010010139">
    <property type="protein sequence ID" value="CAG8655793.1"/>
    <property type="molecule type" value="Genomic_DNA"/>
</dbReference>
<keyword evidence="2" id="KW-1185">Reference proteome</keyword>